<dbReference type="EMBL" id="JABDTM020011981">
    <property type="protein sequence ID" value="KAH0820407.1"/>
    <property type="molecule type" value="Genomic_DNA"/>
</dbReference>
<feature type="compositionally biased region" description="Basic and acidic residues" evidence="1">
    <location>
        <begin position="37"/>
        <end position="55"/>
    </location>
</feature>
<reference evidence="2" key="2">
    <citation type="submission" date="2021-08" db="EMBL/GenBank/DDBJ databases">
        <authorList>
            <person name="Eriksson T."/>
        </authorList>
    </citation>
    <scope>NUCLEOTIDE SEQUENCE</scope>
    <source>
        <strain evidence="2">Stoneville</strain>
        <tissue evidence="2">Whole head</tissue>
    </source>
</reference>
<evidence type="ECO:0000313" key="2">
    <source>
        <dbReference type="EMBL" id="KAH0820407.1"/>
    </source>
</evidence>
<evidence type="ECO:0000313" key="3">
    <source>
        <dbReference type="Proteomes" id="UP000719412"/>
    </source>
</evidence>
<protein>
    <submittedName>
        <fullName evidence="2">Uncharacterized protein</fullName>
    </submittedName>
</protein>
<name>A0A8J6HU97_TENMO</name>
<keyword evidence="3" id="KW-1185">Reference proteome</keyword>
<accession>A0A8J6HU97</accession>
<feature type="region of interest" description="Disordered" evidence="1">
    <location>
        <begin position="35"/>
        <end position="55"/>
    </location>
</feature>
<reference evidence="2" key="1">
    <citation type="journal article" date="2020" name="J Insects Food Feed">
        <title>The yellow mealworm (Tenebrio molitor) genome: a resource for the emerging insects as food and feed industry.</title>
        <authorList>
            <person name="Eriksson T."/>
            <person name="Andere A."/>
            <person name="Kelstrup H."/>
            <person name="Emery V."/>
            <person name="Picard C."/>
        </authorList>
    </citation>
    <scope>NUCLEOTIDE SEQUENCE</scope>
    <source>
        <strain evidence="2">Stoneville</strain>
        <tissue evidence="2">Whole head</tissue>
    </source>
</reference>
<dbReference type="Proteomes" id="UP000719412">
    <property type="component" value="Unassembled WGS sequence"/>
</dbReference>
<dbReference type="AlphaFoldDB" id="A0A8J6HU97"/>
<organism evidence="2 3">
    <name type="scientific">Tenebrio molitor</name>
    <name type="common">Yellow mealworm beetle</name>
    <dbReference type="NCBI Taxonomy" id="7067"/>
    <lineage>
        <taxon>Eukaryota</taxon>
        <taxon>Metazoa</taxon>
        <taxon>Ecdysozoa</taxon>
        <taxon>Arthropoda</taxon>
        <taxon>Hexapoda</taxon>
        <taxon>Insecta</taxon>
        <taxon>Pterygota</taxon>
        <taxon>Neoptera</taxon>
        <taxon>Endopterygota</taxon>
        <taxon>Coleoptera</taxon>
        <taxon>Polyphaga</taxon>
        <taxon>Cucujiformia</taxon>
        <taxon>Tenebrionidae</taxon>
        <taxon>Tenebrio</taxon>
    </lineage>
</organism>
<gene>
    <name evidence="2" type="ORF">GEV33_002383</name>
</gene>
<evidence type="ECO:0000256" key="1">
    <source>
        <dbReference type="SAM" id="MobiDB-lite"/>
    </source>
</evidence>
<comment type="caution">
    <text evidence="2">The sequence shown here is derived from an EMBL/GenBank/DDBJ whole genome shotgun (WGS) entry which is preliminary data.</text>
</comment>
<sequence>MKKNVDEEGEKYYRWNGYASKEVERMRAEGRCMNAELNERDKDTDKQKRRERINESKYNREYERCVTEKIPKYLGRESVRERKMMARLRCGNEEREKRYWAEGEERRSRMCYEERRRWSTLEWMR</sequence>
<proteinExistence type="predicted"/>